<organism evidence="1 2">
    <name type="scientific">Silurus asotus</name>
    <name type="common">Amur catfish</name>
    <name type="synonym">Parasilurus asotus</name>
    <dbReference type="NCBI Taxonomy" id="30991"/>
    <lineage>
        <taxon>Eukaryota</taxon>
        <taxon>Metazoa</taxon>
        <taxon>Chordata</taxon>
        <taxon>Craniata</taxon>
        <taxon>Vertebrata</taxon>
        <taxon>Euteleostomi</taxon>
        <taxon>Actinopterygii</taxon>
        <taxon>Neopterygii</taxon>
        <taxon>Teleostei</taxon>
        <taxon>Ostariophysi</taxon>
        <taxon>Siluriformes</taxon>
        <taxon>Siluridae</taxon>
        <taxon>Silurus</taxon>
    </lineage>
</organism>
<dbReference type="Proteomes" id="UP001205998">
    <property type="component" value="Unassembled WGS sequence"/>
</dbReference>
<accession>A0AAD5FKD0</accession>
<evidence type="ECO:0000313" key="2">
    <source>
        <dbReference type="Proteomes" id="UP001205998"/>
    </source>
</evidence>
<dbReference type="AlphaFoldDB" id="A0AAD5FKD0"/>
<evidence type="ECO:0000313" key="1">
    <source>
        <dbReference type="EMBL" id="KAI5619826.1"/>
    </source>
</evidence>
<gene>
    <name evidence="1" type="ORF">C0J50_20592</name>
</gene>
<protein>
    <submittedName>
        <fullName evidence="1">Uncharacterized protein</fullName>
    </submittedName>
</protein>
<sequence length="85" mass="9685">MITTNYWNTQGAAFLIRFVVPHGCVPLPAVSRALQQWAELFSAFQWAELSLGSEQQHDKEAKNIRGLYVYYMTEEDDYATGHSEG</sequence>
<dbReference type="EMBL" id="MU551660">
    <property type="protein sequence ID" value="KAI5619826.1"/>
    <property type="molecule type" value="Genomic_DNA"/>
</dbReference>
<reference evidence="1" key="1">
    <citation type="submission" date="2018-07" db="EMBL/GenBank/DDBJ databases">
        <title>Comparative genomics of catfishes provides insights into carnivory and benthic adaptation.</title>
        <authorList>
            <person name="Zhang Y."/>
            <person name="Wang D."/>
            <person name="Peng Z."/>
            <person name="Zheng S."/>
            <person name="Shao F."/>
            <person name="Tao W."/>
        </authorList>
    </citation>
    <scope>NUCLEOTIDE SEQUENCE</scope>
    <source>
        <strain evidence="1">Chongqing</strain>
    </source>
</reference>
<keyword evidence="2" id="KW-1185">Reference proteome</keyword>
<name>A0AAD5FKD0_SILAS</name>
<proteinExistence type="predicted"/>
<comment type="caution">
    <text evidence="1">The sequence shown here is derived from an EMBL/GenBank/DDBJ whole genome shotgun (WGS) entry which is preliminary data.</text>
</comment>